<gene>
    <name evidence="2" type="ORF">UK15_14605</name>
</gene>
<dbReference type="AlphaFoldDB" id="A0A0M2GN12"/>
<sequence length="439" mass="47435">MIRMLWTEMRRGESRWIAALMTAVGAWYFLSPDTATSDWIGWWTQTAVEVQIFAVMVMGPLVSTGAAWTAGRVRRHRTLAWAETTARSGWEQTFMVWLSAMAWALPVYALFAVMAFSRTAGVSAVTEPAWSPLVIGAAMVGLQTAVGVVVGVLSPSRIAVPFVGLGWYAALVGLALFAGEQRSAMPWALVPALDVHWDMAFQPNAGRLLTGAVWCLACGLLLLAVPGLLRGRAVRPALGTLLSVTLAAVLAAGALFTFRAPLPELYWAVRTPQPEKPVCATESGATACLWPADRHLLPEVEVALQRVHRSVGSVPGLTRTFYERGLTAPAGRAPTAELPVYVPGMTRDGMTQDMLAASLPQPPAGCSPHPLKEIGDYPGTFLFEAVVRHRAQAQSSYWGDTFAAALERFLKAPKAEQDRWLKAAAEDIRACRPVPAPPR</sequence>
<name>A0A0M2GN12_9ACTN</name>
<dbReference type="PATRIC" id="fig|284040.3.peg.7791"/>
<proteinExistence type="predicted"/>
<keyword evidence="1" id="KW-0472">Membrane</keyword>
<dbReference type="Proteomes" id="UP000034786">
    <property type="component" value="Unassembled WGS sequence"/>
</dbReference>
<feature type="transmembrane region" description="Helical" evidence="1">
    <location>
        <begin position="208"/>
        <end position="229"/>
    </location>
</feature>
<keyword evidence="1" id="KW-1133">Transmembrane helix</keyword>
<protein>
    <submittedName>
        <fullName evidence="2">Uncharacterized protein</fullName>
    </submittedName>
</protein>
<keyword evidence="1" id="KW-0812">Transmembrane</keyword>
<dbReference type="STRING" id="284040.UK15_14605"/>
<accession>A0A0M2GN12</accession>
<dbReference type="EMBL" id="JYJH01000008">
    <property type="protein sequence ID" value="KJK39158.1"/>
    <property type="molecule type" value="Genomic_DNA"/>
</dbReference>
<feature type="transmembrane region" description="Helical" evidence="1">
    <location>
        <begin position="50"/>
        <end position="73"/>
    </location>
</feature>
<reference evidence="3" key="1">
    <citation type="submission" date="2015-02" db="EMBL/GenBank/DDBJ databases">
        <authorList>
            <person name="Ju K.-S."/>
            <person name="Doroghazi J.R."/>
            <person name="Metcalf W."/>
        </authorList>
    </citation>
    <scope>NUCLEOTIDE SEQUENCE [LARGE SCALE GENOMIC DNA]</scope>
    <source>
        <strain evidence="3">NRRL B-16380</strain>
    </source>
</reference>
<keyword evidence="3" id="KW-1185">Reference proteome</keyword>
<evidence type="ECO:0000313" key="2">
    <source>
        <dbReference type="EMBL" id="KJK39158.1"/>
    </source>
</evidence>
<comment type="caution">
    <text evidence="2">The sequence shown here is derived from an EMBL/GenBank/DDBJ whole genome shotgun (WGS) entry which is preliminary data.</text>
</comment>
<evidence type="ECO:0000256" key="1">
    <source>
        <dbReference type="SAM" id="Phobius"/>
    </source>
</evidence>
<feature type="transmembrane region" description="Helical" evidence="1">
    <location>
        <begin position="241"/>
        <end position="262"/>
    </location>
</feature>
<feature type="transmembrane region" description="Helical" evidence="1">
    <location>
        <begin position="160"/>
        <end position="179"/>
    </location>
</feature>
<feature type="transmembrane region" description="Helical" evidence="1">
    <location>
        <begin position="12"/>
        <end position="30"/>
    </location>
</feature>
<feature type="transmembrane region" description="Helical" evidence="1">
    <location>
        <begin position="129"/>
        <end position="153"/>
    </location>
</feature>
<evidence type="ECO:0000313" key="3">
    <source>
        <dbReference type="Proteomes" id="UP000034786"/>
    </source>
</evidence>
<feature type="transmembrane region" description="Helical" evidence="1">
    <location>
        <begin position="94"/>
        <end position="117"/>
    </location>
</feature>
<dbReference type="RefSeq" id="WP_031136172.1">
    <property type="nucleotide sequence ID" value="NZ_JYJH01000008.1"/>
</dbReference>
<organism evidence="2 3">
    <name type="scientific">Streptomyces variegatus</name>
    <dbReference type="NCBI Taxonomy" id="284040"/>
    <lineage>
        <taxon>Bacteria</taxon>
        <taxon>Bacillati</taxon>
        <taxon>Actinomycetota</taxon>
        <taxon>Actinomycetes</taxon>
        <taxon>Kitasatosporales</taxon>
        <taxon>Streptomycetaceae</taxon>
        <taxon>Streptomyces</taxon>
    </lineage>
</organism>